<feature type="compositionally biased region" description="Basic and acidic residues" evidence="4">
    <location>
        <begin position="256"/>
        <end position="274"/>
    </location>
</feature>
<sequence length="1004" mass="113425">MISQRSAADGIGRGNPIWMHICINLPASTTAFLQPPSHEDTNQSNIMARPQKKGGFKSSKQQNKPNKRNAHNDFVSKSLNRDVFEAEEETGRRKGHDLDEVENLEYDAGEIAEEDDSEIDSDEAFDESDEERFGEYKFNGSTKTSDKKQLKKKQQQSTGEIDLNEDSEQDDDSEQEFESDTGEDYVDLDQMLAGGIDEEEQTTTNALDDDEDEDEEEEFRGFDDINDSDESDEDMDLNDDKVADLISSLDSKKRRRTDEDGNTKKRQLKERSEAYQESEFNLATREDDDSSKKLSLADLMGTVDDEASFGTLKSGLESLAGKGKNLTRRALDAPLPKRVQDRMERQAAAKTANEEVSKWQATVKMNREAEHLQFPMQDTSVTPKENRTSAAMASKFKAETSLEKQIQDALAQAGMKDEELEEFEALKLNKLTVEQMEEKRKELRLMRELMFRHEIKNKRLKKIKSKSYRKLQRKEKDKLALQIKDMAEIDHEMEDGEKMDAAMSRAEERMSLKHKNTSKWAKRALARGAQDEGTRDAIMEQLRRGEELRRRIEGDGSEDEDSDEQLEDDGAYVDSQLNKLKDEIAQDTQPTKGLLGMKFMQDAAKRQLEATKQDTEAFEKEWLAADSDDDQAEKKEEHFTVVANNPGRMAFGAKAKQVKKSTQNKNSDEEDVNEDDGDDEPTSKIIVNEGGQIKKISHSAAHNTRTSAPISLKNKSPLADLDDDNDTSNPWLQADTSRLSKKATKKNNVISGQTESRADHSISKMNKTKKEKQQANDTTEDVELDLTKIMSIKPSATTNPTSNTSTKPAKKNASTVAKAKLAKGDSDSEFDNDNDDDDSDDEVDQKMVHKDKVSFSQRELVARAFANDDVVAEFEDEKMAEIEEDGDKVEDLTLPGWGAWAGAGVKKNKKKKKILKVTKGIEADKRKDAKLAHVIINEKLNKKAEKYRATSVPFPFKTMEQYERSISTPMGSEWNTRQTFLKLTKPKVITKLGKVIDPLKVPFA</sequence>
<evidence type="ECO:0000256" key="1">
    <source>
        <dbReference type="ARBA" id="ARBA00004604"/>
    </source>
</evidence>
<feature type="region of interest" description="Disordered" evidence="4">
    <location>
        <begin position="33"/>
        <end position="292"/>
    </location>
</feature>
<dbReference type="PANTHER" id="PTHR14150">
    <property type="entry name" value="U3 SMALL NUCLEOLAR RNA-ASSOCIATED PROTEIN 14"/>
    <property type="match status" value="1"/>
</dbReference>
<dbReference type="OrthoDB" id="277439at2759"/>
<feature type="compositionally biased region" description="Basic and acidic residues" evidence="4">
    <location>
        <begin position="529"/>
        <end position="554"/>
    </location>
</feature>
<evidence type="ECO:0000256" key="2">
    <source>
        <dbReference type="ARBA" id="ARBA00022553"/>
    </source>
</evidence>
<feature type="region of interest" description="Disordered" evidence="4">
    <location>
        <begin position="501"/>
        <end position="575"/>
    </location>
</feature>
<dbReference type="AlphaFoldDB" id="A0A0C9LS97"/>
<name>A0A0C9LS97_9FUNG</name>
<evidence type="ECO:0000256" key="4">
    <source>
        <dbReference type="SAM" id="MobiDB-lite"/>
    </source>
</evidence>
<feature type="compositionally biased region" description="Acidic residues" evidence="4">
    <location>
        <begin position="827"/>
        <end position="843"/>
    </location>
</feature>
<feature type="compositionally biased region" description="Acidic residues" evidence="4">
    <location>
        <begin position="162"/>
        <end position="187"/>
    </location>
</feature>
<feature type="compositionally biased region" description="Basic and acidic residues" evidence="4">
    <location>
        <begin position="338"/>
        <end position="357"/>
    </location>
</feature>
<feature type="compositionally biased region" description="Acidic residues" evidence="4">
    <location>
        <begin position="196"/>
        <end position="237"/>
    </location>
</feature>
<dbReference type="GO" id="GO:0032040">
    <property type="term" value="C:small-subunit processome"/>
    <property type="evidence" value="ECO:0007669"/>
    <property type="project" value="InterPro"/>
</dbReference>
<evidence type="ECO:0000256" key="3">
    <source>
        <dbReference type="ARBA" id="ARBA00023242"/>
    </source>
</evidence>
<accession>A0A0C9LS97</accession>
<feature type="region of interest" description="Disordered" evidence="4">
    <location>
        <begin position="644"/>
        <end position="845"/>
    </location>
</feature>
<feature type="compositionally biased region" description="Basic and acidic residues" evidence="4">
    <location>
        <begin position="79"/>
        <end position="98"/>
    </location>
</feature>
<evidence type="ECO:0000313" key="5">
    <source>
        <dbReference type="EMBL" id="GAN02640.1"/>
    </source>
</evidence>
<dbReference type="PANTHER" id="PTHR14150:SF12">
    <property type="entry name" value="U3 SMALL NUCLEOLAR RNA-ASSOCIATED PROTEIN 14 HOMOLOG A"/>
    <property type="match status" value="1"/>
</dbReference>
<evidence type="ECO:0000313" key="6">
    <source>
        <dbReference type="Proteomes" id="UP000053815"/>
    </source>
</evidence>
<comment type="subcellular location">
    <subcellularLocation>
        <location evidence="1">Nucleus</location>
        <location evidence="1">Nucleolus</location>
    </subcellularLocation>
</comment>
<proteinExistence type="predicted"/>
<feature type="compositionally biased region" description="Low complexity" evidence="4">
    <location>
        <begin position="793"/>
        <end position="807"/>
    </location>
</feature>
<feature type="compositionally biased region" description="Polar residues" evidence="4">
    <location>
        <begin position="727"/>
        <end position="737"/>
    </location>
</feature>
<organism evidence="5">
    <name type="scientific">Mucor ambiguus</name>
    <dbReference type="NCBI Taxonomy" id="91626"/>
    <lineage>
        <taxon>Eukaryota</taxon>
        <taxon>Fungi</taxon>
        <taxon>Fungi incertae sedis</taxon>
        <taxon>Mucoromycota</taxon>
        <taxon>Mucoromycotina</taxon>
        <taxon>Mucoromycetes</taxon>
        <taxon>Mucorales</taxon>
        <taxon>Mucorineae</taxon>
        <taxon>Mucoraceae</taxon>
        <taxon>Mucor</taxon>
    </lineage>
</organism>
<feature type="compositionally biased region" description="Acidic residues" evidence="4">
    <location>
        <begin position="99"/>
        <end position="132"/>
    </location>
</feature>
<keyword evidence="3" id="KW-0539">Nucleus</keyword>
<feature type="region of interest" description="Disordered" evidence="4">
    <location>
        <begin position="369"/>
        <end position="392"/>
    </location>
</feature>
<feature type="compositionally biased region" description="Basic residues" evidence="4">
    <location>
        <begin position="512"/>
        <end position="525"/>
    </location>
</feature>
<feature type="compositionally biased region" description="Polar residues" evidence="4">
    <location>
        <begin position="700"/>
        <end position="709"/>
    </location>
</feature>
<dbReference type="GO" id="GO:0006364">
    <property type="term" value="P:rRNA processing"/>
    <property type="evidence" value="ECO:0007669"/>
    <property type="project" value="InterPro"/>
</dbReference>
<keyword evidence="2" id="KW-0597">Phosphoprotein</keyword>
<dbReference type="InterPro" id="IPR006709">
    <property type="entry name" value="SSU_processome_Utp14"/>
</dbReference>
<feature type="region of interest" description="Disordered" evidence="4">
    <location>
        <begin position="319"/>
        <end position="357"/>
    </location>
</feature>
<reference evidence="5" key="1">
    <citation type="submission" date="2014-09" db="EMBL/GenBank/DDBJ databases">
        <title>Draft genome sequence of an oleaginous Mucoromycotina fungus Mucor ambiguus NBRC6742.</title>
        <authorList>
            <person name="Takeda I."/>
            <person name="Yamane N."/>
            <person name="Morita T."/>
            <person name="Tamano K."/>
            <person name="Machida M."/>
            <person name="Baker S."/>
            <person name="Koike H."/>
        </authorList>
    </citation>
    <scope>NUCLEOTIDE SEQUENCE</scope>
    <source>
        <strain evidence="5">NBRC 6742</strain>
    </source>
</reference>
<feature type="compositionally biased region" description="Polar residues" evidence="4">
    <location>
        <begin position="376"/>
        <end position="391"/>
    </location>
</feature>
<feature type="compositionally biased region" description="Acidic residues" evidence="4">
    <location>
        <begin position="668"/>
        <end position="680"/>
    </location>
</feature>
<protein>
    <submittedName>
        <fullName evidence="5">U3 small nucleolar RNA-associated protein</fullName>
    </submittedName>
</protein>
<gene>
    <name evidence="5" type="ORF">MAM1_0025c02085</name>
</gene>
<dbReference type="Pfam" id="PF04615">
    <property type="entry name" value="Utp14"/>
    <property type="match status" value="1"/>
</dbReference>
<dbReference type="EMBL" id="DF836314">
    <property type="protein sequence ID" value="GAN02640.1"/>
    <property type="molecule type" value="Genomic_DNA"/>
</dbReference>
<feature type="compositionally biased region" description="Polar residues" evidence="4">
    <location>
        <begin position="746"/>
        <end position="755"/>
    </location>
</feature>
<keyword evidence="6" id="KW-1185">Reference proteome</keyword>
<dbReference type="Proteomes" id="UP000053815">
    <property type="component" value="Unassembled WGS sequence"/>
</dbReference>
<dbReference type="STRING" id="91626.A0A0C9LS97"/>
<feature type="compositionally biased region" description="Basic and acidic residues" evidence="4">
    <location>
        <begin position="501"/>
        <end position="511"/>
    </location>
</feature>
<feature type="compositionally biased region" description="Acidic residues" evidence="4">
    <location>
        <begin position="555"/>
        <end position="571"/>
    </location>
</feature>